<gene>
    <name evidence="5" type="ORF">IFM89_010898</name>
</gene>
<dbReference type="GO" id="GO:0005666">
    <property type="term" value="C:RNA polymerase III complex"/>
    <property type="evidence" value="ECO:0007669"/>
    <property type="project" value="InterPro"/>
</dbReference>
<dbReference type="InterPro" id="IPR007811">
    <property type="entry name" value="RPC4"/>
</dbReference>
<evidence type="ECO:0000256" key="4">
    <source>
        <dbReference type="ARBA" id="ARBA00023242"/>
    </source>
</evidence>
<accession>A0A835IP24</accession>
<evidence type="ECO:0000256" key="2">
    <source>
        <dbReference type="ARBA" id="ARBA00022478"/>
    </source>
</evidence>
<dbReference type="Proteomes" id="UP000631114">
    <property type="component" value="Unassembled WGS sequence"/>
</dbReference>
<dbReference type="AlphaFoldDB" id="A0A835IP24"/>
<dbReference type="PANTHER" id="PTHR13408">
    <property type="entry name" value="DNA-DIRECTED RNA POLYMERASE III"/>
    <property type="match status" value="1"/>
</dbReference>
<protein>
    <submittedName>
        <fullName evidence="5">Uncharacterized protein</fullName>
    </submittedName>
</protein>
<keyword evidence="4" id="KW-0539">Nucleus</keyword>
<sequence>MNPAEELGLMDGGVEERILFLQLPTSLPFVKRSSFAEGNEMANNSKPSKVAWHSEKGYTLEELPPGLMGKLLVYKSAWHDYTEAWRPPLRCWPFIGEKVGSFVDRRGNHIEMGLDVIFGCYNNLFRLLKKGSLVRWFLHLGVG</sequence>
<organism evidence="5 6">
    <name type="scientific">Coptis chinensis</name>
    <dbReference type="NCBI Taxonomy" id="261450"/>
    <lineage>
        <taxon>Eukaryota</taxon>
        <taxon>Viridiplantae</taxon>
        <taxon>Streptophyta</taxon>
        <taxon>Embryophyta</taxon>
        <taxon>Tracheophyta</taxon>
        <taxon>Spermatophyta</taxon>
        <taxon>Magnoliopsida</taxon>
        <taxon>Ranunculales</taxon>
        <taxon>Ranunculaceae</taxon>
        <taxon>Coptidoideae</taxon>
        <taxon>Coptis</taxon>
    </lineage>
</organism>
<dbReference type="PANTHER" id="PTHR13408:SF0">
    <property type="entry name" value="DNA-DIRECTED RNA POLYMERASE III SUBUNIT RPC4"/>
    <property type="match status" value="1"/>
</dbReference>
<dbReference type="GO" id="GO:0003677">
    <property type="term" value="F:DNA binding"/>
    <property type="evidence" value="ECO:0007669"/>
    <property type="project" value="InterPro"/>
</dbReference>
<proteinExistence type="predicted"/>
<evidence type="ECO:0000313" key="6">
    <source>
        <dbReference type="Proteomes" id="UP000631114"/>
    </source>
</evidence>
<dbReference type="EMBL" id="JADFTS010000002">
    <property type="protein sequence ID" value="KAF9620163.1"/>
    <property type="molecule type" value="Genomic_DNA"/>
</dbReference>
<keyword evidence="6" id="KW-1185">Reference proteome</keyword>
<evidence type="ECO:0000256" key="1">
    <source>
        <dbReference type="ARBA" id="ARBA00004123"/>
    </source>
</evidence>
<comment type="caution">
    <text evidence="5">The sequence shown here is derived from an EMBL/GenBank/DDBJ whole genome shotgun (WGS) entry which is preliminary data.</text>
</comment>
<dbReference type="OrthoDB" id="5836119at2759"/>
<keyword evidence="3" id="KW-0804">Transcription</keyword>
<evidence type="ECO:0000313" key="5">
    <source>
        <dbReference type="EMBL" id="KAF9620163.1"/>
    </source>
</evidence>
<dbReference type="GO" id="GO:0042797">
    <property type="term" value="P:tRNA transcription by RNA polymerase III"/>
    <property type="evidence" value="ECO:0007669"/>
    <property type="project" value="TreeGrafter"/>
</dbReference>
<name>A0A835IP24_9MAGN</name>
<comment type="subcellular location">
    <subcellularLocation>
        <location evidence="1">Nucleus</location>
    </subcellularLocation>
</comment>
<evidence type="ECO:0000256" key="3">
    <source>
        <dbReference type="ARBA" id="ARBA00023163"/>
    </source>
</evidence>
<reference evidence="5 6" key="1">
    <citation type="submission" date="2020-10" db="EMBL/GenBank/DDBJ databases">
        <title>The Coptis chinensis genome and diversification of protoberbering-type alkaloids.</title>
        <authorList>
            <person name="Wang B."/>
            <person name="Shu S."/>
            <person name="Song C."/>
            <person name="Liu Y."/>
        </authorList>
    </citation>
    <scope>NUCLEOTIDE SEQUENCE [LARGE SCALE GENOMIC DNA]</scope>
    <source>
        <strain evidence="5">HL-2020</strain>
        <tissue evidence="5">Leaf</tissue>
    </source>
</reference>
<keyword evidence="2" id="KW-0240">DNA-directed RNA polymerase</keyword>